<sequence>MKATVIGLGHMGWGAAVSLLRAGIETTGCDLVEETLERFRDRGGNAFPTPAEAVPGSKVVLVFVLNAQQAKSVLFGSRGAVSAADLGTVFLLNATMSPAEVETIAADLTAAGMAVIDAPVTGGAARAESGELTVLASGPDAAFDKAAPALDAIAARIFRLGSKPGTAARMKMVNQLLAGAHVAAMAEALVLAMREGLEPAQVIEVIGESSGASEMFRSRAPQVAEGDYTPITPVDVLAKDLGIAKEAAGYEMPLTEAALALLSEAQDAGFGSMADAAVARIIARRAGVTLPGESRDTDG</sequence>
<keyword evidence="2" id="KW-0520">NAD</keyword>
<organism evidence="6 7">
    <name type="scientific">Halovulum dunhuangense</name>
    <dbReference type="NCBI Taxonomy" id="1505036"/>
    <lineage>
        <taxon>Bacteria</taxon>
        <taxon>Pseudomonadati</taxon>
        <taxon>Pseudomonadota</taxon>
        <taxon>Alphaproteobacteria</taxon>
        <taxon>Rhodobacterales</taxon>
        <taxon>Paracoccaceae</taxon>
        <taxon>Halovulum</taxon>
    </lineage>
</organism>
<dbReference type="InterPro" id="IPR002204">
    <property type="entry name" value="3-OH-isobutyrate_DH-rel_CS"/>
</dbReference>
<dbReference type="PANTHER" id="PTHR43060">
    <property type="entry name" value="3-HYDROXYISOBUTYRATE DEHYDROGENASE-LIKE 1, MITOCHONDRIAL-RELATED"/>
    <property type="match status" value="1"/>
</dbReference>
<dbReference type="PIRSF" id="PIRSF000103">
    <property type="entry name" value="HIBADH"/>
    <property type="match status" value="1"/>
</dbReference>
<evidence type="ECO:0000313" key="6">
    <source>
        <dbReference type="EMBL" id="NNU79859.1"/>
    </source>
</evidence>
<dbReference type="Gene3D" id="3.40.50.720">
    <property type="entry name" value="NAD(P)-binding Rossmann-like Domain"/>
    <property type="match status" value="1"/>
</dbReference>
<evidence type="ECO:0000256" key="3">
    <source>
        <dbReference type="PIRSR" id="PIRSR000103-1"/>
    </source>
</evidence>
<dbReference type="SUPFAM" id="SSF51735">
    <property type="entry name" value="NAD(P)-binding Rossmann-fold domains"/>
    <property type="match status" value="1"/>
</dbReference>
<dbReference type="InterPro" id="IPR006115">
    <property type="entry name" value="6PGDH_NADP-bd"/>
</dbReference>
<dbReference type="PANTHER" id="PTHR43060:SF17">
    <property type="entry name" value="L-THREONATE DEHYDROGENASE"/>
    <property type="match status" value="1"/>
</dbReference>
<dbReference type="GO" id="GO:0016491">
    <property type="term" value="F:oxidoreductase activity"/>
    <property type="evidence" value="ECO:0007669"/>
    <property type="project" value="UniProtKB-KW"/>
</dbReference>
<feature type="domain" description="3-hydroxyisobutyrate dehydrogenase-like NAD-binding" evidence="5">
    <location>
        <begin position="165"/>
        <end position="281"/>
    </location>
</feature>
<dbReference type="InterPro" id="IPR015815">
    <property type="entry name" value="HIBADH-related"/>
</dbReference>
<dbReference type="InterPro" id="IPR029154">
    <property type="entry name" value="HIBADH-like_NADP-bd"/>
</dbReference>
<evidence type="ECO:0000259" key="4">
    <source>
        <dbReference type="Pfam" id="PF03446"/>
    </source>
</evidence>
<name>A0A849L0V5_9RHOB</name>
<feature type="domain" description="6-phosphogluconate dehydrogenase NADP-binding" evidence="4">
    <location>
        <begin position="4"/>
        <end position="161"/>
    </location>
</feature>
<dbReference type="SUPFAM" id="SSF48179">
    <property type="entry name" value="6-phosphogluconate dehydrogenase C-terminal domain-like"/>
    <property type="match status" value="1"/>
</dbReference>
<proteinExistence type="predicted"/>
<keyword evidence="1" id="KW-0560">Oxidoreductase</keyword>
<evidence type="ECO:0000256" key="1">
    <source>
        <dbReference type="ARBA" id="ARBA00023002"/>
    </source>
</evidence>
<dbReference type="PROSITE" id="PS00895">
    <property type="entry name" value="3_HYDROXYISOBUT_DH"/>
    <property type="match status" value="1"/>
</dbReference>
<evidence type="ECO:0000256" key="2">
    <source>
        <dbReference type="ARBA" id="ARBA00023027"/>
    </source>
</evidence>
<dbReference type="Pfam" id="PF03446">
    <property type="entry name" value="NAD_binding_2"/>
    <property type="match status" value="1"/>
</dbReference>
<dbReference type="Pfam" id="PF14833">
    <property type="entry name" value="NAD_binding_11"/>
    <property type="match status" value="1"/>
</dbReference>
<dbReference type="GO" id="GO:0051287">
    <property type="term" value="F:NAD binding"/>
    <property type="evidence" value="ECO:0007669"/>
    <property type="project" value="InterPro"/>
</dbReference>
<evidence type="ECO:0000259" key="5">
    <source>
        <dbReference type="Pfam" id="PF14833"/>
    </source>
</evidence>
<dbReference type="Gene3D" id="1.10.1040.10">
    <property type="entry name" value="N-(1-d-carboxylethyl)-l-norvaline Dehydrogenase, domain 2"/>
    <property type="match status" value="1"/>
</dbReference>
<accession>A0A849L0V5</accession>
<keyword evidence="7" id="KW-1185">Reference proteome</keyword>
<dbReference type="Proteomes" id="UP000572377">
    <property type="component" value="Unassembled WGS sequence"/>
</dbReference>
<dbReference type="GO" id="GO:0016054">
    <property type="term" value="P:organic acid catabolic process"/>
    <property type="evidence" value="ECO:0007669"/>
    <property type="project" value="UniProtKB-ARBA"/>
</dbReference>
<dbReference type="InterPro" id="IPR008927">
    <property type="entry name" value="6-PGluconate_DH-like_C_sf"/>
</dbReference>
<dbReference type="InterPro" id="IPR036291">
    <property type="entry name" value="NAD(P)-bd_dom_sf"/>
</dbReference>
<gene>
    <name evidence="6" type="ORF">HMH01_05325</name>
</gene>
<reference evidence="6 7" key="1">
    <citation type="submission" date="2020-05" db="EMBL/GenBank/DDBJ databases">
        <title>Gimesia benthica sp. nov., a novel planctomycete isolated from a deep-sea water sample of the Northwest Indian Ocean.</title>
        <authorList>
            <person name="Wang J."/>
            <person name="Ruan C."/>
            <person name="Song L."/>
            <person name="Zhu Y."/>
            <person name="Li A."/>
            <person name="Zheng X."/>
            <person name="Wang L."/>
            <person name="Lu Z."/>
            <person name="Huang Y."/>
            <person name="Du W."/>
            <person name="Zhou Y."/>
            <person name="Huang L."/>
            <person name="Dai X."/>
        </authorList>
    </citation>
    <scope>NUCLEOTIDE SEQUENCE [LARGE SCALE GENOMIC DNA]</scope>
    <source>
        <strain evidence="6 7">YYQ-30</strain>
    </source>
</reference>
<dbReference type="RefSeq" id="WP_171323179.1">
    <property type="nucleotide sequence ID" value="NZ_JABFBC010000001.1"/>
</dbReference>
<dbReference type="AlphaFoldDB" id="A0A849L0V5"/>
<dbReference type="GO" id="GO:0050661">
    <property type="term" value="F:NADP binding"/>
    <property type="evidence" value="ECO:0007669"/>
    <property type="project" value="InterPro"/>
</dbReference>
<feature type="active site" evidence="3">
    <location>
        <position position="171"/>
    </location>
</feature>
<protein>
    <submittedName>
        <fullName evidence="6">NAD(P)-dependent oxidoreductase</fullName>
    </submittedName>
</protein>
<dbReference type="EMBL" id="JABFBC010000001">
    <property type="protein sequence ID" value="NNU79859.1"/>
    <property type="molecule type" value="Genomic_DNA"/>
</dbReference>
<dbReference type="InterPro" id="IPR013328">
    <property type="entry name" value="6PGD_dom2"/>
</dbReference>
<comment type="caution">
    <text evidence="6">The sequence shown here is derived from an EMBL/GenBank/DDBJ whole genome shotgun (WGS) entry which is preliminary data.</text>
</comment>
<evidence type="ECO:0000313" key="7">
    <source>
        <dbReference type="Proteomes" id="UP000572377"/>
    </source>
</evidence>